<keyword evidence="2" id="KW-0805">Transcription regulation</keyword>
<dbReference type="PANTHER" id="PTHR35807">
    <property type="entry name" value="TRANSCRIPTIONAL REGULATOR REDD-RELATED"/>
    <property type="match status" value="1"/>
</dbReference>
<dbReference type="InterPro" id="IPR011990">
    <property type="entry name" value="TPR-like_helical_dom_sf"/>
</dbReference>
<evidence type="ECO:0000256" key="3">
    <source>
        <dbReference type="ARBA" id="ARBA00023125"/>
    </source>
</evidence>
<keyword evidence="8" id="KW-1185">Reference proteome</keyword>
<dbReference type="InterPro" id="IPR036388">
    <property type="entry name" value="WH-like_DNA-bd_sf"/>
</dbReference>
<dbReference type="Gene3D" id="3.40.50.300">
    <property type="entry name" value="P-loop containing nucleotide triphosphate hydrolases"/>
    <property type="match status" value="1"/>
</dbReference>
<sequence>MGPRFGILGSLRVLENDHPVDLGSRKQQIVLAALLCHANSLVSFDSLVEALWDDAPPRTARKNIQVYVSALRRLVGGGAGRISFRNGGYVFHATPAELDSLGFEQQARAGALADALGLWHGPVLDGFRGVPLIEAAAHRLEQRFLAVFEDWAEREIAAGGGAKVIEHVGEVARRHPLRERLRMTQMTALCQVGRRSEALAVYDELRQSLARELGLSPSPALAGFYQSLLREQGPAASSPAEPPARRTVPLSLLPWDLPTFTGRAAVTRQLADALTSGGNRLAVVTGPLGAGKTAIAVRVAHRLGDHFPDGRVFVRLRGEDGSPRPLEDVVSRLLPTASPGSPSEARRAWQLWLAGRRALVIVDDARRESEVRPLLPESGDSAVIVTARSRLAGLDAAYRLWISSFAMHEAVGLLGRLIGTERVTADRPSAELIVAAAGWLPLGVRLVAERLALLHHVPLREYAARMAGTRALLDELTAGDVAIRARLAEAIGELPEPAHRAVPRLGMLPEPVFTLQQAAAVLGADEATAVRVLESLLEASIITVPRVERIAHTVRYEIPVLPYAYAREMAARSTPLTDIEPALGQSHTARSYASTEMA</sequence>
<dbReference type="SUPFAM" id="SSF52540">
    <property type="entry name" value="P-loop containing nucleoside triphosphate hydrolases"/>
    <property type="match status" value="1"/>
</dbReference>
<dbReference type="InterPro" id="IPR001867">
    <property type="entry name" value="OmpR/PhoB-type_DNA-bd"/>
</dbReference>
<dbReference type="RefSeq" id="WP_345351297.1">
    <property type="nucleotide sequence ID" value="NZ_BAABHJ010000005.1"/>
</dbReference>
<dbReference type="PANTHER" id="PTHR35807:SF1">
    <property type="entry name" value="TRANSCRIPTIONAL REGULATOR REDD"/>
    <property type="match status" value="1"/>
</dbReference>
<comment type="caution">
    <text evidence="7">The sequence shown here is derived from an EMBL/GenBank/DDBJ whole genome shotgun (WGS) entry which is preliminary data.</text>
</comment>
<dbReference type="InterPro" id="IPR016032">
    <property type="entry name" value="Sig_transdc_resp-reg_C-effctor"/>
</dbReference>
<dbReference type="Proteomes" id="UP001500212">
    <property type="component" value="Unassembled WGS sequence"/>
</dbReference>
<dbReference type="InterPro" id="IPR005158">
    <property type="entry name" value="BTAD"/>
</dbReference>
<dbReference type="InterPro" id="IPR027417">
    <property type="entry name" value="P-loop_NTPase"/>
</dbReference>
<gene>
    <name evidence="7" type="ORF">GCM10023195_18060</name>
</gene>
<dbReference type="SUPFAM" id="SSF48452">
    <property type="entry name" value="TPR-like"/>
    <property type="match status" value="1"/>
</dbReference>
<dbReference type="InterPro" id="IPR051677">
    <property type="entry name" value="AfsR-DnrI-RedD_regulator"/>
</dbReference>
<reference evidence="8" key="1">
    <citation type="journal article" date="2019" name="Int. J. Syst. Evol. Microbiol.">
        <title>The Global Catalogue of Microorganisms (GCM) 10K type strain sequencing project: providing services to taxonomists for standard genome sequencing and annotation.</title>
        <authorList>
            <consortium name="The Broad Institute Genomics Platform"/>
            <consortium name="The Broad Institute Genome Sequencing Center for Infectious Disease"/>
            <person name="Wu L."/>
            <person name="Ma J."/>
        </authorList>
    </citation>
    <scope>NUCLEOTIDE SEQUENCE [LARGE SCALE GENOMIC DNA]</scope>
    <source>
        <strain evidence="8">JCM 17938</strain>
    </source>
</reference>
<feature type="domain" description="OmpR/PhoB-type" evidence="6">
    <location>
        <begin position="1"/>
        <end position="93"/>
    </location>
</feature>
<name>A0ABP8TFT3_9ACTN</name>
<dbReference type="Pfam" id="PF13401">
    <property type="entry name" value="AAA_22"/>
    <property type="match status" value="1"/>
</dbReference>
<proteinExistence type="inferred from homology"/>
<protein>
    <recommendedName>
        <fullName evidence="6">OmpR/PhoB-type domain-containing protein</fullName>
    </recommendedName>
</protein>
<evidence type="ECO:0000256" key="4">
    <source>
        <dbReference type="ARBA" id="ARBA00023163"/>
    </source>
</evidence>
<dbReference type="Gene3D" id="1.10.10.10">
    <property type="entry name" value="Winged helix-like DNA-binding domain superfamily/Winged helix DNA-binding domain"/>
    <property type="match status" value="1"/>
</dbReference>
<organism evidence="7 8">
    <name type="scientific">Actinoallomurus liliacearum</name>
    <dbReference type="NCBI Taxonomy" id="1080073"/>
    <lineage>
        <taxon>Bacteria</taxon>
        <taxon>Bacillati</taxon>
        <taxon>Actinomycetota</taxon>
        <taxon>Actinomycetes</taxon>
        <taxon>Streptosporangiales</taxon>
        <taxon>Thermomonosporaceae</taxon>
        <taxon>Actinoallomurus</taxon>
    </lineage>
</organism>
<evidence type="ECO:0000256" key="1">
    <source>
        <dbReference type="ARBA" id="ARBA00005820"/>
    </source>
</evidence>
<feature type="DNA-binding region" description="OmpR/PhoB-type" evidence="5">
    <location>
        <begin position="1"/>
        <end position="93"/>
    </location>
</feature>
<evidence type="ECO:0000256" key="2">
    <source>
        <dbReference type="ARBA" id="ARBA00023015"/>
    </source>
</evidence>
<accession>A0ABP8TFT3</accession>
<evidence type="ECO:0000256" key="5">
    <source>
        <dbReference type="PROSITE-ProRule" id="PRU01091"/>
    </source>
</evidence>
<keyword evidence="3 5" id="KW-0238">DNA-binding</keyword>
<dbReference type="SUPFAM" id="SSF46894">
    <property type="entry name" value="C-terminal effector domain of the bipartite response regulators"/>
    <property type="match status" value="1"/>
</dbReference>
<dbReference type="PROSITE" id="PS51755">
    <property type="entry name" value="OMPR_PHOB"/>
    <property type="match status" value="1"/>
</dbReference>
<comment type="similarity">
    <text evidence="1">Belongs to the AfsR/DnrI/RedD regulatory family.</text>
</comment>
<keyword evidence="4" id="KW-0804">Transcription</keyword>
<dbReference type="Pfam" id="PF00486">
    <property type="entry name" value="Trans_reg_C"/>
    <property type="match status" value="1"/>
</dbReference>
<evidence type="ECO:0000259" key="6">
    <source>
        <dbReference type="PROSITE" id="PS51755"/>
    </source>
</evidence>
<dbReference type="Gene3D" id="1.25.40.10">
    <property type="entry name" value="Tetratricopeptide repeat domain"/>
    <property type="match status" value="1"/>
</dbReference>
<evidence type="ECO:0000313" key="8">
    <source>
        <dbReference type="Proteomes" id="UP001500212"/>
    </source>
</evidence>
<dbReference type="CDD" id="cd15831">
    <property type="entry name" value="BTAD"/>
    <property type="match status" value="1"/>
</dbReference>
<dbReference type="EMBL" id="BAABHJ010000005">
    <property type="protein sequence ID" value="GAA4605216.1"/>
    <property type="molecule type" value="Genomic_DNA"/>
</dbReference>
<dbReference type="SMART" id="SM00862">
    <property type="entry name" value="Trans_reg_C"/>
    <property type="match status" value="1"/>
</dbReference>
<dbReference type="Pfam" id="PF03704">
    <property type="entry name" value="BTAD"/>
    <property type="match status" value="1"/>
</dbReference>
<dbReference type="SMART" id="SM01043">
    <property type="entry name" value="BTAD"/>
    <property type="match status" value="1"/>
</dbReference>
<evidence type="ECO:0000313" key="7">
    <source>
        <dbReference type="EMBL" id="GAA4605216.1"/>
    </source>
</evidence>
<dbReference type="InterPro" id="IPR049945">
    <property type="entry name" value="AAA_22"/>
</dbReference>